<reference evidence="2" key="2">
    <citation type="journal article" date="2022" name="Microb. Genom.">
        <title>A chromosome-scale genome assembly of the tomato pathogen Cladosporium fulvum reveals a compartmentalized genome architecture and the presence of a dispensable chromosome.</title>
        <authorList>
            <person name="Zaccaron A.Z."/>
            <person name="Chen L.H."/>
            <person name="Samaras A."/>
            <person name="Stergiopoulos I."/>
        </authorList>
    </citation>
    <scope>NUCLEOTIDE SEQUENCE</scope>
    <source>
        <strain evidence="2">Race5_Kim</strain>
    </source>
</reference>
<gene>
    <name evidence="2" type="ORF">CLAFUR5_06688</name>
</gene>
<dbReference type="KEGG" id="ffu:CLAFUR5_06688"/>
<name>A0A9Q8UQP8_PASFU</name>
<keyword evidence="3" id="KW-1185">Reference proteome</keyword>
<sequence>MNYTATAVAALWVLWHQFATYFLIVCIIWVMMECYMLYLLVTDVNAYRQHPARAWHSTYANGQWTLREWRQLELALSSLSLVATVVWHKISFGEWFGVWLEEVAYQVIAVGAGVEIVLVAIYWMLKRLV</sequence>
<dbReference type="GeneID" id="71986566"/>
<dbReference type="Proteomes" id="UP000756132">
    <property type="component" value="Chromosome 6"/>
</dbReference>
<keyword evidence="1" id="KW-1133">Transmembrane helix</keyword>
<evidence type="ECO:0000313" key="3">
    <source>
        <dbReference type="Proteomes" id="UP000756132"/>
    </source>
</evidence>
<feature type="transmembrane region" description="Helical" evidence="1">
    <location>
        <begin position="20"/>
        <end position="41"/>
    </location>
</feature>
<evidence type="ECO:0000256" key="1">
    <source>
        <dbReference type="SAM" id="Phobius"/>
    </source>
</evidence>
<dbReference type="RefSeq" id="XP_047763263.1">
    <property type="nucleotide sequence ID" value="XM_047905836.1"/>
</dbReference>
<evidence type="ECO:0000313" key="2">
    <source>
        <dbReference type="EMBL" id="UJO18897.1"/>
    </source>
</evidence>
<keyword evidence="1" id="KW-0472">Membrane</keyword>
<keyword evidence="1" id="KW-0812">Transmembrane</keyword>
<feature type="transmembrane region" description="Helical" evidence="1">
    <location>
        <begin position="103"/>
        <end position="125"/>
    </location>
</feature>
<accession>A0A9Q8UQP8</accession>
<organism evidence="2 3">
    <name type="scientific">Passalora fulva</name>
    <name type="common">Tomato leaf mold</name>
    <name type="synonym">Cladosporium fulvum</name>
    <dbReference type="NCBI Taxonomy" id="5499"/>
    <lineage>
        <taxon>Eukaryota</taxon>
        <taxon>Fungi</taxon>
        <taxon>Dikarya</taxon>
        <taxon>Ascomycota</taxon>
        <taxon>Pezizomycotina</taxon>
        <taxon>Dothideomycetes</taxon>
        <taxon>Dothideomycetidae</taxon>
        <taxon>Mycosphaerellales</taxon>
        <taxon>Mycosphaerellaceae</taxon>
        <taxon>Fulvia</taxon>
    </lineage>
</organism>
<proteinExistence type="predicted"/>
<dbReference type="AlphaFoldDB" id="A0A9Q8UQP8"/>
<dbReference type="EMBL" id="CP090168">
    <property type="protein sequence ID" value="UJO18897.1"/>
    <property type="molecule type" value="Genomic_DNA"/>
</dbReference>
<reference evidence="2" key="1">
    <citation type="submission" date="2021-12" db="EMBL/GenBank/DDBJ databases">
        <authorList>
            <person name="Zaccaron A."/>
            <person name="Stergiopoulos I."/>
        </authorList>
    </citation>
    <scope>NUCLEOTIDE SEQUENCE</scope>
    <source>
        <strain evidence="2">Race5_Kim</strain>
    </source>
</reference>
<protein>
    <submittedName>
        <fullName evidence="2">Uncharacterized protein</fullName>
    </submittedName>
</protein>